<protein>
    <submittedName>
        <fullName evidence="1">Uncharacterized protein</fullName>
    </submittedName>
</protein>
<evidence type="ECO:0000313" key="2">
    <source>
        <dbReference type="Proteomes" id="UP000006729"/>
    </source>
</evidence>
<accession>A0ACC0T569</accession>
<sequence length="356" mass="40276">MLSGYAKSGMTNPARKLFDKMPKREVVSWNTMVIGFYKELRRLGIGYNEYSFAGLLRSWAAGFLCKMVISSLVADAYAKCGEMSDATRLFDGMNVKDVLAWTTMNSVAWTALISGYVRHGLVYKAPELFTNMMVLGIRRNQFTFSSSVRACASLASVKLGKQIDGYLIRKNFRPNTIVQGVVLWNPMIYALEQHDHGEEAIQMFDDMVGNGLRPDKITLVDGLRLLESMTGGNGIFPDQEHFARLIDLLGQARHFDKLMGQLENMHCKINEQIWNALISVSEQHIELEPQSPAAYILLSSVYAELGRWDLVEKIENTVHAFTASDRLHRLKEVIYSFLEQLVGWMEEEVSSPVAER</sequence>
<gene>
    <name evidence="1" type="ORF">POPTR_004G171801v4</name>
</gene>
<dbReference type="Proteomes" id="UP000006729">
    <property type="component" value="Chromosome 4"/>
</dbReference>
<name>A0ACC0T569_POPTR</name>
<proteinExistence type="predicted"/>
<reference evidence="1 2" key="1">
    <citation type="journal article" date="2006" name="Science">
        <title>The genome of black cottonwood, Populus trichocarpa (Torr. &amp; Gray).</title>
        <authorList>
            <person name="Tuskan G.A."/>
            <person name="Difazio S."/>
            <person name="Jansson S."/>
            <person name="Bohlmann J."/>
            <person name="Grigoriev I."/>
            <person name="Hellsten U."/>
            <person name="Putnam N."/>
            <person name="Ralph S."/>
            <person name="Rombauts S."/>
            <person name="Salamov A."/>
            <person name="Schein J."/>
            <person name="Sterck L."/>
            <person name="Aerts A."/>
            <person name="Bhalerao R.R."/>
            <person name="Bhalerao R.P."/>
            <person name="Blaudez D."/>
            <person name="Boerjan W."/>
            <person name="Brun A."/>
            <person name="Brunner A."/>
            <person name="Busov V."/>
            <person name="Campbell M."/>
            <person name="Carlson J."/>
            <person name="Chalot M."/>
            <person name="Chapman J."/>
            <person name="Chen G.L."/>
            <person name="Cooper D."/>
            <person name="Coutinho P.M."/>
            <person name="Couturier J."/>
            <person name="Covert S."/>
            <person name="Cronk Q."/>
            <person name="Cunningham R."/>
            <person name="Davis J."/>
            <person name="Degroeve S."/>
            <person name="Dejardin A."/>
            <person name="Depamphilis C."/>
            <person name="Detter J."/>
            <person name="Dirks B."/>
            <person name="Dubchak I."/>
            <person name="Duplessis S."/>
            <person name="Ehlting J."/>
            <person name="Ellis B."/>
            <person name="Gendler K."/>
            <person name="Goodstein D."/>
            <person name="Gribskov M."/>
            <person name="Grimwood J."/>
            <person name="Groover A."/>
            <person name="Gunter L."/>
            <person name="Hamberger B."/>
            <person name="Heinze B."/>
            <person name="Helariutta Y."/>
            <person name="Henrissat B."/>
            <person name="Holligan D."/>
            <person name="Holt R."/>
            <person name="Huang W."/>
            <person name="Islam-Faridi N."/>
            <person name="Jones S."/>
            <person name="Jones-Rhoades M."/>
            <person name="Jorgensen R."/>
            <person name="Joshi C."/>
            <person name="Kangasjarvi J."/>
            <person name="Karlsson J."/>
            <person name="Kelleher C."/>
            <person name="Kirkpatrick R."/>
            <person name="Kirst M."/>
            <person name="Kohler A."/>
            <person name="Kalluri U."/>
            <person name="Larimer F."/>
            <person name="Leebens-Mack J."/>
            <person name="Leple J.C."/>
            <person name="Locascio P."/>
            <person name="Lou Y."/>
            <person name="Lucas S."/>
            <person name="Martin F."/>
            <person name="Montanini B."/>
            <person name="Napoli C."/>
            <person name="Nelson D.R."/>
            <person name="Nelson C."/>
            <person name="Nieminen K."/>
            <person name="Nilsson O."/>
            <person name="Pereda V."/>
            <person name="Peter G."/>
            <person name="Philippe R."/>
            <person name="Pilate G."/>
            <person name="Poliakov A."/>
            <person name="Razumovskaya J."/>
            <person name="Richardson P."/>
            <person name="Rinaldi C."/>
            <person name="Ritland K."/>
            <person name="Rouze P."/>
            <person name="Ryaboy D."/>
            <person name="Schmutz J."/>
            <person name="Schrader J."/>
            <person name="Segerman B."/>
            <person name="Shin H."/>
            <person name="Siddiqui A."/>
            <person name="Sterky F."/>
            <person name="Terry A."/>
            <person name="Tsai C.J."/>
            <person name="Uberbacher E."/>
            <person name="Unneberg P."/>
            <person name="Vahala J."/>
            <person name="Wall K."/>
            <person name="Wessler S."/>
            <person name="Yang G."/>
            <person name="Yin T."/>
            <person name="Douglas C."/>
            <person name="Marra M."/>
            <person name="Sandberg G."/>
            <person name="Van de Peer Y."/>
            <person name="Rokhsar D."/>
        </authorList>
    </citation>
    <scope>NUCLEOTIDE SEQUENCE [LARGE SCALE GENOMIC DNA]</scope>
    <source>
        <strain evidence="2">cv. Nisqually</strain>
    </source>
</reference>
<evidence type="ECO:0000313" key="1">
    <source>
        <dbReference type="EMBL" id="KAI9396684.1"/>
    </source>
</evidence>
<dbReference type="EMBL" id="CM009293">
    <property type="protein sequence ID" value="KAI9396684.1"/>
    <property type="molecule type" value="Genomic_DNA"/>
</dbReference>
<comment type="caution">
    <text evidence="1">The sequence shown here is derived from an EMBL/GenBank/DDBJ whole genome shotgun (WGS) entry which is preliminary data.</text>
</comment>
<keyword evidence="2" id="KW-1185">Reference proteome</keyword>
<organism evidence="1 2">
    <name type="scientific">Populus trichocarpa</name>
    <name type="common">Western balsam poplar</name>
    <name type="synonym">Populus balsamifera subsp. trichocarpa</name>
    <dbReference type="NCBI Taxonomy" id="3694"/>
    <lineage>
        <taxon>Eukaryota</taxon>
        <taxon>Viridiplantae</taxon>
        <taxon>Streptophyta</taxon>
        <taxon>Embryophyta</taxon>
        <taxon>Tracheophyta</taxon>
        <taxon>Spermatophyta</taxon>
        <taxon>Magnoliopsida</taxon>
        <taxon>eudicotyledons</taxon>
        <taxon>Gunneridae</taxon>
        <taxon>Pentapetalae</taxon>
        <taxon>rosids</taxon>
        <taxon>fabids</taxon>
        <taxon>Malpighiales</taxon>
        <taxon>Salicaceae</taxon>
        <taxon>Saliceae</taxon>
        <taxon>Populus</taxon>
    </lineage>
</organism>